<proteinExistence type="predicted"/>
<dbReference type="AlphaFoldDB" id="A0A4Y7T4J4"/>
<keyword evidence="2" id="KW-0812">Transmembrane</keyword>
<evidence type="ECO:0000313" key="3">
    <source>
        <dbReference type="EMBL" id="TEB28941.1"/>
    </source>
</evidence>
<feature type="compositionally biased region" description="Polar residues" evidence="1">
    <location>
        <begin position="265"/>
        <end position="284"/>
    </location>
</feature>
<feature type="transmembrane region" description="Helical" evidence="2">
    <location>
        <begin position="20"/>
        <end position="42"/>
    </location>
</feature>
<feature type="transmembrane region" description="Helical" evidence="2">
    <location>
        <begin position="92"/>
        <end position="118"/>
    </location>
</feature>
<dbReference type="EMBL" id="QPFP01000029">
    <property type="protein sequence ID" value="TEB28941.1"/>
    <property type="molecule type" value="Genomic_DNA"/>
</dbReference>
<protein>
    <submittedName>
        <fullName evidence="3">Uncharacterized protein</fullName>
    </submittedName>
</protein>
<dbReference type="Proteomes" id="UP000298030">
    <property type="component" value="Unassembled WGS sequence"/>
</dbReference>
<feature type="transmembrane region" description="Helical" evidence="2">
    <location>
        <begin position="54"/>
        <end position="72"/>
    </location>
</feature>
<feature type="compositionally biased region" description="Basic and acidic residues" evidence="1">
    <location>
        <begin position="288"/>
        <end position="299"/>
    </location>
</feature>
<gene>
    <name evidence="3" type="ORF">FA13DRAFT_1793439</name>
</gene>
<evidence type="ECO:0000313" key="4">
    <source>
        <dbReference type="Proteomes" id="UP000298030"/>
    </source>
</evidence>
<feature type="transmembrane region" description="Helical" evidence="2">
    <location>
        <begin position="139"/>
        <end position="160"/>
    </location>
</feature>
<evidence type="ECO:0000256" key="1">
    <source>
        <dbReference type="SAM" id="MobiDB-lite"/>
    </source>
</evidence>
<feature type="region of interest" description="Disordered" evidence="1">
    <location>
        <begin position="265"/>
        <end position="299"/>
    </location>
</feature>
<comment type="caution">
    <text evidence="3">The sequence shown here is derived from an EMBL/GenBank/DDBJ whole genome shotgun (WGS) entry which is preliminary data.</text>
</comment>
<organism evidence="3 4">
    <name type="scientific">Coprinellus micaceus</name>
    <name type="common">Glistening ink-cap mushroom</name>
    <name type="synonym">Coprinus micaceus</name>
    <dbReference type="NCBI Taxonomy" id="71717"/>
    <lineage>
        <taxon>Eukaryota</taxon>
        <taxon>Fungi</taxon>
        <taxon>Dikarya</taxon>
        <taxon>Basidiomycota</taxon>
        <taxon>Agaricomycotina</taxon>
        <taxon>Agaricomycetes</taxon>
        <taxon>Agaricomycetidae</taxon>
        <taxon>Agaricales</taxon>
        <taxon>Agaricineae</taxon>
        <taxon>Psathyrellaceae</taxon>
        <taxon>Coprinellus</taxon>
    </lineage>
</organism>
<feature type="transmembrane region" description="Helical" evidence="2">
    <location>
        <begin position="216"/>
        <end position="240"/>
    </location>
</feature>
<keyword evidence="4" id="KW-1185">Reference proteome</keyword>
<keyword evidence="2" id="KW-1133">Transmembrane helix</keyword>
<reference evidence="3 4" key="1">
    <citation type="journal article" date="2019" name="Nat. Ecol. Evol.">
        <title>Megaphylogeny resolves global patterns of mushroom evolution.</title>
        <authorList>
            <person name="Varga T."/>
            <person name="Krizsan K."/>
            <person name="Foldi C."/>
            <person name="Dima B."/>
            <person name="Sanchez-Garcia M."/>
            <person name="Sanchez-Ramirez S."/>
            <person name="Szollosi G.J."/>
            <person name="Szarkandi J.G."/>
            <person name="Papp V."/>
            <person name="Albert L."/>
            <person name="Andreopoulos W."/>
            <person name="Angelini C."/>
            <person name="Antonin V."/>
            <person name="Barry K.W."/>
            <person name="Bougher N.L."/>
            <person name="Buchanan P."/>
            <person name="Buyck B."/>
            <person name="Bense V."/>
            <person name="Catcheside P."/>
            <person name="Chovatia M."/>
            <person name="Cooper J."/>
            <person name="Damon W."/>
            <person name="Desjardin D."/>
            <person name="Finy P."/>
            <person name="Geml J."/>
            <person name="Haridas S."/>
            <person name="Hughes K."/>
            <person name="Justo A."/>
            <person name="Karasinski D."/>
            <person name="Kautmanova I."/>
            <person name="Kiss B."/>
            <person name="Kocsube S."/>
            <person name="Kotiranta H."/>
            <person name="LaButti K.M."/>
            <person name="Lechner B.E."/>
            <person name="Liimatainen K."/>
            <person name="Lipzen A."/>
            <person name="Lukacs Z."/>
            <person name="Mihaltcheva S."/>
            <person name="Morgado L.N."/>
            <person name="Niskanen T."/>
            <person name="Noordeloos M.E."/>
            <person name="Ohm R.A."/>
            <person name="Ortiz-Santana B."/>
            <person name="Ovrebo C."/>
            <person name="Racz N."/>
            <person name="Riley R."/>
            <person name="Savchenko A."/>
            <person name="Shiryaev A."/>
            <person name="Soop K."/>
            <person name="Spirin V."/>
            <person name="Szebenyi C."/>
            <person name="Tomsovsky M."/>
            <person name="Tulloss R.E."/>
            <person name="Uehling J."/>
            <person name="Grigoriev I.V."/>
            <person name="Vagvolgyi C."/>
            <person name="Papp T."/>
            <person name="Martin F.M."/>
            <person name="Miettinen O."/>
            <person name="Hibbett D.S."/>
            <person name="Nagy L.G."/>
        </authorList>
    </citation>
    <scope>NUCLEOTIDE SEQUENCE [LARGE SCALE GENOMIC DNA]</scope>
    <source>
        <strain evidence="3 4">FP101781</strain>
    </source>
</reference>
<name>A0A4Y7T4J4_COPMI</name>
<evidence type="ECO:0000256" key="2">
    <source>
        <dbReference type="SAM" id="Phobius"/>
    </source>
</evidence>
<accession>A0A4Y7T4J4</accession>
<dbReference type="OrthoDB" id="2803252at2759"/>
<sequence>MAERNSPFPVYFEPTFKNLYGAQLIAAVVQTFFYGAAFLVVLQYFTRHSKNDPIFVKATVGILLIFATLQTISCNHQAYDAFILNNGKPERFNLIVFSAPLAFLCSYIVAFIVQIFFATRIWSASRHFGARFRLPVIPVVMLAILQFGSGIAQTVLMYQAGTYEMLNLKTLTLIKTTCLQGAAAALMRYNYHGVIVLDLPTNSLVEKLSIYAINRAAATSVAVLLDVFLYYFASGTYYFLTTREYLREDIEGSFHISHLVMSNRGQRTTTDMSNGPSYTSNSGNDMELAEKEKQEQSSG</sequence>
<keyword evidence="2" id="KW-0472">Membrane</keyword>